<dbReference type="InterPro" id="IPR003343">
    <property type="entry name" value="Big_2"/>
</dbReference>
<evidence type="ECO:0000256" key="1">
    <source>
        <dbReference type="SAM" id="MobiDB-lite"/>
    </source>
</evidence>
<evidence type="ECO:0000259" key="2">
    <source>
        <dbReference type="SMART" id="SM00635"/>
    </source>
</evidence>
<dbReference type="Gene3D" id="2.60.40.1080">
    <property type="match status" value="2"/>
</dbReference>
<proteinExistence type="predicted"/>
<dbReference type="Pfam" id="PF02368">
    <property type="entry name" value="Big_2"/>
    <property type="match status" value="1"/>
</dbReference>
<name>A0ABU6PU49_9BACL</name>
<dbReference type="SUPFAM" id="SSF49373">
    <property type="entry name" value="Invasin/intimin cell-adhesion fragments"/>
    <property type="match status" value="2"/>
</dbReference>
<dbReference type="EMBL" id="JARTLD010000034">
    <property type="protein sequence ID" value="MED5018414.1"/>
    <property type="molecule type" value="Genomic_DNA"/>
</dbReference>
<reference evidence="3 4" key="1">
    <citation type="submission" date="2023-03" db="EMBL/GenBank/DDBJ databases">
        <title>Bacillus Genome Sequencing.</title>
        <authorList>
            <person name="Dunlap C."/>
        </authorList>
    </citation>
    <scope>NUCLEOTIDE SEQUENCE [LARGE SCALE GENOMIC DNA]</scope>
    <source>
        <strain evidence="3 4">NRS-52</strain>
    </source>
</reference>
<dbReference type="InterPro" id="IPR013783">
    <property type="entry name" value="Ig-like_fold"/>
</dbReference>
<evidence type="ECO:0000313" key="3">
    <source>
        <dbReference type="EMBL" id="MED5018414.1"/>
    </source>
</evidence>
<dbReference type="RefSeq" id="WP_328278668.1">
    <property type="nucleotide sequence ID" value="NZ_JARTLD010000034.1"/>
</dbReference>
<dbReference type="InterPro" id="IPR008964">
    <property type="entry name" value="Invasin/intimin_cell_adhesion"/>
</dbReference>
<sequence length="1226" mass="134942">MKRKYRFIIPVMLAVVLLALFIPYRWTKVNAVVEPAYPVRILEIVDQSSYSVLKDKLKNMPNVNVDVIRMKTFVAMREDISGTYDAIYIADAYNLNDTNNQTDANKGKSTNYSTSGVAPFKKTDDKTNQTKAHQTSYVMNDITSLKANEIRTNYINKGLPVIVNENVLKQLPNEQGKRNLYDLFNGYNTPQGSSKINVYFVNDNKLNQLVTDMNKAGSTLYQQLHQRPRIDLTSQPADYSSGSSKIYKAGDTLTFKFNAYNVPNLSESGNSVTAKLSLSVDKVLKYTDDNQVALKTITQPTGNEITYNLPKAYSGLLYWKLDLYNVNGLTDSVSGTIRYQDEKTVVKVLQVMPDKDTSSDLTKRITDASYLKSSDYELQITPVSFSDFSSAYYKQLNGRYDMIVFGFKDTYNESSPLKDDQAIAVHAFIESGQGVMFTHDTIYKSSTSQNAWVKYFQADTGQIAPETNLGFGNPLSSTSTKNVNTGLLTQFPFDLTQKGKSASVGQIATTHNQYFTLDLEDPAVVPWYNIKSDANAATQRDVDDSWNHYYTYTKGNVTYSGTGHTSNNFPDWEQRLFVNTMFRAFIGANHAPDIKPISPVEGAVIPSYQKTPVSYTVNDLDLKDRNIKTQVKILQNNKEIFIGEEKTVLSGSTISLDWDNPLKDVQDQGQLKIVITASDLHGAQAEPKTINITVKKFKDSLQVDRSLDSAYQGRDLFTKDAIPIHYTVQPVNIAKELGTQDPAKMIVKNLEFTEELPANLEVAGITFDEGSGSIIKSGTLATGYTLKGTLPDVTYQLVGSSYVPTVKQVRFTVSLIPKEKGNYLLNKSSMKFTDIDEKSKKADFPVISFSVKKRLETLKIEDHYTILKGASIIIPVTYTPTDVDPKSLVFTWSSSDPKIASVDQQGKVVGASVGTADVTVYSTDGSNLSSKSTITVVDPILTLKAPKEIKKGETGKLQAVIDRQFLQNAKLTWTVSEAGANPKAELIDTGDPWSRDLKGKNTGTVTIEVTLSAEFAGSSDKVQSTASAQVKIINPLESIGIDGDSSIIIGKTLVLKPVLNPADAENVPPLLWSFKNADDGKYASLDVTPDGVKVTGKQKGSVIVQLKAGDLVAEHGVEIKQSLTGLQLPYSLTIYEGDVFDLTTKLAMLPHGGVVPDQIKESLIWSSDNTGNVTVIARGTNAGTITGKHVGQSTVRVKFMDDENIKAEIIIEVKKKPAGGAGNDRY</sequence>
<dbReference type="Gene3D" id="3.40.50.880">
    <property type="match status" value="1"/>
</dbReference>
<organism evidence="3 4">
    <name type="scientific">Paenibacillus chibensis</name>
    <dbReference type="NCBI Taxonomy" id="59846"/>
    <lineage>
        <taxon>Bacteria</taxon>
        <taxon>Bacillati</taxon>
        <taxon>Bacillota</taxon>
        <taxon>Bacilli</taxon>
        <taxon>Bacillales</taxon>
        <taxon>Paenibacillaceae</taxon>
        <taxon>Paenibacillus</taxon>
    </lineage>
</organism>
<feature type="region of interest" description="Disordered" evidence="1">
    <location>
        <begin position="100"/>
        <end position="129"/>
    </location>
</feature>
<protein>
    <submittedName>
        <fullName evidence="3">DUF5057 domain-containing protein</fullName>
    </submittedName>
</protein>
<evidence type="ECO:0000313" key="4">
    <source>
        <dbReference type="Proteomes" id="UP001343257"/>
    </source>
</evidence>
<dbReference type="InterPro" id="IPR029062">
    <property type="entry name" value="Class_I_gatase-like"/>
</dbReference>
<comment type="caution">
    <text evidence="3">The sequence shown here is derived from an EMBL/GenBank/DDBJ whole genome shotgun (WGS) entry which is preliminary data.</text>
</comment>
<gene>
    <name evidence="3" type="ORF">P9847_13980</name>
</gene>
<accession>A0ABU6PU49</accession>
<feature type="domain" description="BIG2" evidence="2">
    <location>
        <begin position="1122"/>
        <end position="1211"/>
    </location>
</feature>
<dbReference type="Proteomes" id="UP001343257">
    <property type="component" value="Unassembled WGS sequence"/>
</dbReference>
<dbReference type="Gene3D" id="2.60.40.10">
    <property type="entry name" value="Immunoglobulins"/>
    <property type="match status" value="1"/>
</dbReference>
<keyword evidence="4" id="KW-1185">Reference proteome</keyword>
<feature type="domain" description="BIG2" evidence="2">
    <location>
        <begin position="1035"/>
        <end position="1118"/>
    </location>
</feature>
<feature type="compositionally biased region" description="Polar residues" evidence="1">
    <location>
        <begin position="100"/>
        <end position="116"/>
    </location>
</feature>
<dbReference type="Pfam" id="PF16480">
    <property type="entry name" value="DUF5057"/>
    <property type="match status" value="1"/>
</dbReference>
<feature type="domain" description="BIG2" evidence="2">
    <location>
        <begin position="861"/>
        <end position="932"/>
    </location>
</feature>
<dbReference type="SMART" id="SM00635">
    <property type="entry name" value="BID_2"/>
    <property type="match status" value="3"/>
</dbReference>
<dbReference type="InterPro" id="IPR032480">
    <property type="entry name" value="DUF5057"/>
</dbReference>